<name>A0A6B0U8F3_IXORI</name>
<accession>A0A6B0U8F3</accession>
<dbReference type="EMBL" id="GIFC01002762">
    <property type="protein sequence ID" value="MXU84845.1"/>
    <property type="molecule type" value="Transcribed_RNA"/>
</dbReference>
<feature type="region of interest" description="Disordered" evidence="1">
    <location>
        <begin position="60"/>
        <end position="83"/>
    </location>
</feature>
<reference evidence="2" key="1">
    <citation type="submission" date="2019-12" db="EMBL/GenBank/DDBJ databases">
        <title>An insight into the sialome of adult female Ixodes ricinus ticks feeding for 6 days.</title>
        <authorList>
            <person name="Perner J."/>
            <person name="Ribeiro J.M.C."/>
        </authorList>
    </citation>
    <scope>NUCLEOTIDE SEQUENCE</scope>
    <source>
        <strain evidence="2">Semi-engorged</strain>
        <tissue evidence="2">Salivary glands</tissue>
    </source>
</reference>
<organism evidence="2">
    <name type="scientific">Ixodes ricinus</name>
    <name type="common">Common tick</name>
    <name type="synonym">Acarus ricinus</name>
    <dbReference type="NCBI Taxonomy" id="34613"/>
    <lineage>
        <taxon>Eukaryota</taxon>
        <taxon>Metazoa</taxon>
        <taxon>Ecdysozoa</taxon>
        <taxon>Arthropoda</taxon>
        <taxon>Chelicerata</taxon>
        <taxon>Arachnida</taxon>
        <taxon>Acari</taxon>
        <taxon>Parasitiformes</taxon>
        <taxon>Ixodida</taxon>
        <taxon>Ixodoidea</taxon>
        <taxon>Ixodidae</taxon>
        <taxon>Ixodinae</taxon>
        <taxon>Ixodes</taxon>
    </lineage>
</organism>
<evidence type="ECO:0000256" key="1">
    <source>
        <dbReference type="SAM" id="MobiDB-lite"/>
    </source>
</evidence>
<feature type="compositionally biased region" description="Polar residues" evidence="1">
    <location>
        <begin position="66"/>
        <end position="83"/>
    </location>
</feature>
<evidence type="ECO:0000313" key="2">
    <source>
        <dbReference type="EMBL" id="MXU84845.1"/>
    </source>
</evidence>
<protein>
    <submittedName>
        <fullName evidence="2">Putative secreted protein</fullName>
    </submittedName>
</protein>
<proteinExistence type="predicted"/>
<sequence>MYFPMAAAFSFALHSWQRALPAFLMKPWSASVIWQISQRKQLGCQLLFMALMTRPMINSPHLPQHGANSTWKSCSQYLRPSNS</sequence>
<dbReference type="AlphaFoldDB" id="A0A6B0U8F3"/>